<proteinExistence type="predicted"/>
<reference evidence="3" key="1">
    <citation type="submission" date="2025-08" db="UniProtKB">
        <authorList>
            <consortium name="RefSeq"/>
        </authorList>
    </citation>
    <scope>IDENTIFICATION</scope>
    <source>
        <tissue evidence="3">Leaf</tissue>
    </source>
</reference>
<dbReference type="GeneID" id="110413841"/>
<name>A0A6J1A1J5_9ROSI</name>
<keyword evidence="2" id="KW-1185">Reference proteome</keyword>
<dbReference type="Proteomes" id="UP000504621">
    <property type="component" value="Unplaced"/>
</dbReference>
<dbReference type="AlphaFoldDB" id="A0A6J1A1J5"/>
<evidence type="ECO:0000313" key="2">
    <source>
        <dbReference type="Proteomes" id="UP000504621"/>
    </source>
</evidence>
<protein>
    <submittedName>
        <fullName evidence="3">Desiccation-related protein PCC13-62</fullName>
    </submittedName>
</protein>
<dbReference type="OrthoDB" id="1001765at2759"/>
<sequence length="302" mass="32880">MTGRSCFSAFLLLLITLEFITVMGVAQCGRIVANDVDRIQFALNLEFIEAEFFLNGALGMGLDAMAPSLAQGGPPPVGARRANLDGRTRRIIEEFGYQEIGHLRAIITNVRGFPRPQLNLSVEAFATMMNRAMNTTLSPPFNPYANTINFLLASYIIPYVGLVGYVGTIPNLVSSSNRQLAASLLAVEAGQDAVIRTLLYERANETVPPYRMTVANFTNRISELRNRLGMCGVKDEGLIVPLQLGAENRTTSNILSADVNSLSYSRTPLEILRIIYGTGNESRPGGFFPSGGSGRIARSLLR</sequence>
<feature type="signal peptide" evidence="1">
    <location>
        <begin position="1"/>
        <end position="26"/>
    </location>
</feature>
<feature type="chain" id="PRO_5026777023" evidence="1">
    <location>
        <begin position="27"/>
        <end position="302"/>
    </location>
</feature>
<gene>
    <name evidence="3" type="primary">LOC110413841</name>
</gene>
<accession>A0A6J1A1J5</accession>
<evidence type="ECO:0000256" key="1">
    <source>
        <dbReference type="SAM" id="SignalP"/>
    </source>
</evidence>
<evidence type="ECO:0000313" key="3">
    <source>
        <dbReference type="RefSeq" id="XP_021280504.1"/>
    </source>
</evidence>
<keyword evidence="1" id="KW-0732">Signal</keyword>
<dbReference type="PANTHER" id="PTHR31694:SF17">
    <property type="entry name" value="DESICCATION-RELATED PROTEIN PCC13-62-LIKE"/>
    <property type="match status" value="1"/>
</dbReference>
<organism evidence="2 3">
    <name type="scientific">Herrania umbratica</name>
    <dbReference type="NCBI Taxonomy" id="108875"/>
    <lineage>
        <taxon>Eukaryota</taxon>
        <taxon>Viridiplantae</taxon>
        <taxon>Streptophyta</taxon>
        <taxon>Embryophyta</taxon>
        <taxon>Tracheophyta</taxon>
        <taxon>Spermatophyta</taxon>
        <taxon>Magnoliopsida</taxon>
        <taxon>eudicotyledons</taxon>
        <taxon>Gunneridae</taxon>
        <taxon>Pentapetalae</taxon>
        <taxon>rosids</taxon>
        <taxon>malvids</taxon>
        <taxon>Malvales</taxon>
        <taxon>Malvaceae</taxon>
        <taxon>Byttnerioideae</taxon>
        <taxon>Herrania</taxon>
    </lineage>
</organism>
<dbReference type="RefSeq" id="XP_021280504.1">
    <property type="nucleotide sequence ID" value="XM_021424829.1"/>
</dbReference>
<dbReference type="Pfam" id="PF13668">
    <property type="entry name" value="Ferritin_2"/>
    <property type="match status" value="1"/>
</dbReference>
<dbReference type="InterPro" id="IPR052965">
    <property type="entry name" value="Pigment-catalase-like"/>
</dbReference>
<dbReference type="PANTHER" id="PTHR31694">
    <property type="entry name" value="DESICCATION-LIKE PROTEIN"/>
    <property type="match status" value="1"/>
</dbReference>